<dbReference type="PANTHER" id="PTHR33887">
    <property type="entry name" value="PB1 DOMAIN-CONTAINING PROTEIN"/>
    <property type="match status" value="1"/>
</dbReference>
<evidence type="ECO:0000256" key="1">
    <source>
        <dbReference type="SAM" id="MobiDB-lite"/>
    </source>
</evidence>
<gene>
    <name evidence="2" type="primary">CXorf65</name>
    <name evidence="2" type="synonym">CXHXorf65</name>
</gene>
<dbReference type="InterPro" id="IPR039471">
    <property type="entry name" value="CXorf65-like"/>
</dbReference>
<dbReference type="GO" id="GO:0006366">
    <property type="term" value="P:transcription by RNA polymerase II"/>
    <property type="evidence" value="ECO:0007669"/>
    <property type="project" value="Ensembl"/>
</dbReference>
<dbReference type="InParanoid" id="F7HIL7"/>
<reference evidence="2" key="3">
    <citation type="submission" date="2025-09" db="UniProtKB">
        <authorList>
            <consortium name="Ensembl"/>
        </authorList>
    </citation>
    <scope>IDENTIFICATION</scope>
</reference>
<dbReference type="GeneTree" id="ENSGT00510000049291"/>
<dbReference type="OMA" id="RVKMLRI"/>
<dbReference type="KEGG" id="cjc:103790268"/>
<dbReference type="PANTHER" id="PTHR33887:SF4">
    <property type="entry name" value="AB2-183"/>
    <property type="match status" value="1"/>
</dbReference>
<organism evidence="2 3">
    <name type="scientific">Callithrix jacchus</name>
    <name type="common">White-tufted-ear marmoset</name>
    <name type="synonym">Simia Jacchus</name>
    <dbReference type="NCBI Taxonomy" id="9483"/>
    <lineage>
        <taxon>Eukaryota</taxon>
        <taxon>Metazoa</taxon>
        <taxon>Chordata</taxon>
        <taxon>Craniata</taxon>
        <taxon>Vertebrata</taxon>
        <taxon>Euteleostomi</taxon>
        <taxon>Mammalia</taxon>
        <taxon>Eutheria</taxon>
        <taxon>Euarchontoglires</taxon>
        <taxon>Primates</taxon>
        <taxon>Haplorrhini</taxon>
        <taxon>Platyrrhini</taxon>
        <taxon>Cebidae</taxon>
        <taxon>Callitrichinae</taxon>
        <taxon>Callithrix</taxon>
        <taxon>Callithrix</taxon>
    </lineage>
</organism>
<sequence length="184" mass="21119">MFIYIKHGDDQQFLVNTNCSVTVMLYYIRKKLQLPKTSTIDLCDEAGMMKMFFQMKPNHTDYASKYLTARSTYYVCKVVRGPPGTRIEPAYKAFVPLLKNPEPLLLVTLCTQCDALERSRLERLKMLEAKKVVRIEPSAITPSKLSGQDKKKSALKSKPLTSKKKVVFREDKSRPLPKPTKQNK</sequence>
<dbReference type="Proteomes" id="UP000008225">
    <property type="component" value="Chromosome X"/>
</dbReference>
<dbReference type="Ensembl" id="ENSCJAT00000052481.4">
    <property type="protein sequence ID" value="ENSCJAP00000048454.2"/>
    <property type="gene ID" value="ENSCJAG00000035170.5"/>
</dbReference>
<evidence type="ECO:0000313" key="3">
    <source>
        <dbReference type="Proteomes" id="UP000008225"/>
    </source>
</evidence>
<dbReference type="GO" id="GO:0000978">
    <property type="term" value="F:RNA polymerase II cis-regulatory region sequence-specific DNA binding"/>
    <property type="evidence" value="ECO:0007669"/>
    <property type="project" value="Ensembl"/>
</dbReference>
<name>F7HIL7_CALJA</name>
<accession>F7HIL7</accession>
<dbReference type="Pfam" id="PF15874">
    <property type="entry name" value="Il2rg"/>
    <property type="match status" value="1"/>
</dbReference>
<reference evidence="2" key="2">
    <citation type="submission" date="2025-08" db="UniProtKB">
        <authorList>
            <consortium name="Ensembl"/>
        </authorList>
    </citation>
    <scope>IDENTIFICATION</scope>
</reference>
<evidence type="ECO:0000313" key="2">
    <source>
        <dbReference type="Ensembl" id="ENSCJAP00000048454.2"/>
    </source>
</evidence>
<dbReference type="HOGENOM" id="CLU_126634_0_0_1"/>
<proteinExistence type="predicted"/>
<feature type="region of interest" description="Disordered" evidence="1">
    <location>
        <begin position="140"/>
        <end position="184"/>
    </location>
</feature>
<keyword evidence="3" id="KW-1185">Reference proteome</keyword>
<dbReference type="OrthoDB" id="2109241at2759"/>
<dbReference type="AlphaFoldDB" id="F7HIL7"/>
<protein>
    <submittedName>
        <fullName evidence="2">Chromosome X open reading frame 65</fullName>
    </submittedName>
</protein>
<reference evidence="2" key="1">
    <citation type="submission" date="2009-03" db="EMBL/GenBank/DDBJ databases">
        <authorList>
            <person name="Warren W."/>
            <person name="Ye L."/>
            <person name="Minx P."/>
            <person name="Worley K."/>
            <person name="Gibbs R."/>
            <person name="Wilson R.K."/>
        </authorList>
    </citation>
    <scope>NUCLEOTIDE SEQUENCE [LARGE SCALE GENOMIC DNA]</scope>
</reference>
<dbReference type="Bgee" id="ENSCJAG00000035170">
    <property type="expression patterns" value="Expressed in kidney"/>
</dbReference>